<name>A0ABT5NUR4_9PSED</name>
<proteinExistence type="predicted"/>
<evidence type="ECO:0008006" key="4">
    <source>
        <dbReference type="Google" id="ProtNLM"/>
    </source>
</evidence>
<accession>A0ABT5NUR4</accession>
<sequence length="223" mass="24100">MRRLRGFGLVEALLALSLGVIVIMAGSRLFITAVKTWQTQVAATRLQEDARLALMRLSRDIRMSGMFGCLRTEAITFADVATAEAFARPVVVNRDPAGNLRSLALLVSEAGALSGAPNWTLLTDCLTYAEVKAGEHAAGAGQFALPIRQQVYRVEDGQLLLSSAGSSAVLIEQVARLEVEVSPDVGDPALIQGIHLLLTLRDTQSNVREQTYRLSTALRNRLS</sequence>
<evidence type="ECO:0000313" key="3">
    <source>
        <dbReference type="Proteomes" id="UP001148203"/>
    </source>
</evidence>
<gene>
    <name evidence="2" type="ORF">M5G11_15295</name>
</gene>
<keyword evidence="1" id="KW-0812">Transmembrane</keyword>
<evidence type="ECO:0000313" key="2">
    <source>
        <dbReference type="EMBL" id="MDD0991902.1"/>
    </source>
</evidence>
<dbReference type="Proteomes" id="UP001148203">
    <property type="component" value="Unassembled WGS sequence"/>
</dbReference>
<feature type="transmembrane region" description="Helical" evidence="1">
    <location>
        <begin position="12"/>
        <end position="31"/>
    </location>
</feature>
<reference evidence="2 3" key="1">
    <citation type="submission" date="2022-05" db="EMBL/GenBank/DDBJ databases">
        <title>Novel Pseudomonas spp. Isolated from a Rainbow Trout Aquaculture Facility.</title>
        <authorList>
            <person name="Testerman T."/>
            <person name="Graf J."/>
        </authorList>
    </citation>
    <scope>NUCLEOTIDE SEQUENCE [LARGE SCALE GENOMIC DNA]</scope>
    <source>
        <strain evidence="2 3">ID681</strain>
    </source>
</reference>
<keyword evidence="1" id="KW-0472">Membrane</keyword>
<dbReference type="RefSeq" id="WP_273910691.1">
    <property type="nucleotide sequence ID" value="NZ_JAMDGX010000032.1"/>
</dbReference>
<comment type="caution">
    <text evidence="2">The sequence shown here is derived from an EMBL/GenBank/DDBJ whole genome shotgun (WGS) entry which is preliminary data.</text>
</comment>
<organism evidence="2 3">
    <name type="scientific">Pseudomonas fontis</name>
    <dbReference type="NCBI Taxonomy" id="2942633"/>
    <lineage>
        <taxon>Bacteria</taxon>
        <taxon>Pseudomonadati</taxon>
        <taxon>Pseudomonadota</taxon>
        <taxon>Gammaproteobacteria</taxon>
        <taxon>Pseudomonadales</taxon>
        <taxon>Pseudomonadaceae</taxon>
        <taxon>Pseudomonas</taxon>
    </lineage>
</organism>
<keyword evidence="3" id="KW-1185">Reference proteome</keyword>
<protein>
    <recommendedName>
        <fullName evidence="4">Pilus assembly protein PilW</fullName>
    </recommendedName>
</protein>
<evidence type="ECO:0000256" key="1">
    <source>
        <dbReference type="SAM" id="Phobius"/>
    </source>
</evidence>
<dbReference type="EMBL" id="JAMDGY010000043">
    <property type="protein sequence ID" value="MDD0991902.1"/>
    <property type="molecule type" value="Genomic_DNA"/>
</dbReference>
<keyword evidence="1" id="KW-1133">Transmembrane helix</keyword>